<feature type="transmembrane region" description="Helical" evidence="2">
    <location>
        <begin position="33"/>
        <end position="54"/>
    </location>
</feature>
<feature type="transmembrane region" description="Helical" evidence="2">
    <location>
        <begin position="306"/>
        <end position="328"/>
    </location>
</feature>
<name>A0AAD5TH32_9FUNG</name>
<feature type="transmembrane region" description="Helical" evidence="2">
    <location>
        <begin position="474"/>
        <end position="495"/>
    </location>
</feature>
<feature type="transmembrane region" description="Helical" evidence="2">
    <location>
        <begin position="74"/>
        <end position="94"/>
    </location>
</feature>
<evidence type="ECO:0000256" key="1">
    <source>
        <dbReference type="SAM" id="MobiDB-lite"/>
    </source>
</evidence>
<protein>
    <submittedName>
        <fullName evidence="3">Uncharacterized protein</fullName>
    </submittedName>
</protein>
<comment type="caution">
    <text evidence="3">The sequence shown here is derived from an EMBL/GenBank/DDBJ whole genome shotgun (WGS) entry which is preliminary data.</text>
</comment>
<feature type="region of interest" description="Disordered" evidence="1">
    <location>
        <begin position="259"/>
        <end position="282"/>
    </location>
</feature>
<evidence type="ECO:0000313" key="3">
    <source>
        <dbReference type="EMBL" id="KAJ3175882.1"/>
    </source>
</evidence>
<proteinExistence type="predicted"/>
<feature type="region of interest" description="Disordered" evidence="1">
    <location>
        <begin position="377"/>
        <end position="397"/>
    </location>
</feature>
<reference evidence="3" key="1">
    <citation type="submission" date="2020-05" db="EMBL/GenBank/DDBJ databases">
        <title>Phylogenomic resolution of chytrid fungi.</title>
        <authorList>
            <person name="Stajich J.E."/>
            <person name="Amses K."/>
            <person name="Simmons R."/>
            <person name="Seto K."/>
            <person name="Myers J."/>
            <person name="Bonds A."/>
            <person name="Quandt C.A."/>
            <person name="Barry K."/>
            <person name="Liu P."/>
            <person name="Grigoriev I."/>
            <person name="Longcore J.E."/>
            <person name="James T.Y."/>
        </authorList>
    </citation>
    <scope>NUCLEOTIDE SEQUENCE</scope>
    <source>
        <strain evidence="3">JEL0379</strain>
    </source>
</reference>
<keyword evidence="2" id="KW-0812">Transmembrane</keyword>
<feature type="transmembrane region" description="Helical" evidence="2">
    <location>
        <begin position="137"/>
        <end position="158"/>
    </location>
</feature>
<feature type="region of interest" description="Disordered" evidence="1">
    <location>
        <begin position="174"/>
        <end position="240"/>
    </location>
</feature>
<feature type="compositionally biased region" description="Low complexity" evidence="1">
    <location>
        <begin position="187"/>
        <end position="213"/>
    </location>
</feature>
<dbReference type="EMBL" id="JADGJQ010000047">
    <property type="protein sequence ID" value="KAJ3175882.1"/>
    <property type="molecule type" value="Genomic_DNA"/>
</dbReference>
<evidence type="ECO:0000313" key="4">
    <source>
        <dbReference type="Proteomes" id="UP001212152"/>
    </source>
</evidence>
<sequence length="524" mass="56917">MLPHDLLGGTPLPSCPYPSSTLSFLPLASPNVALPHLLAGTLCVALAIAVKTRYDGARVFNRTVADSSVRNGRWAAYFALVGLSFLIDFARYALDLPHRMANTPTPTPTPTLSDAALGVSPGSARKETTVEPHVIDAWLLITSAVLRSCAVCLLALALNHQLLYRSNAILRDRSTPADATRRRRADSTTSSTSSSHRRPSSYPHTYSTPTSSPIQPRRRSDESEGGPAADAEHPPPATPRVVAATRPFSARRVPDEEQGLLDAHRNPAALAPDLGDDDDGDSDDGGWCVGTSRATRWWCSCGGRVVAGWGMLSFALLILNLVAMYLDVNPPHISANPTRLFLYLSTAFSLLQHLPPYILTIYILTEKYKLAPALPPITPSSSSRHPRTSTSSHHPDGPTFSTKLVALIAAVLALPALLEPSVLARAVAALAAKHSSGGINDEWDVDRICVVPPWWWVDVGIGGNDDVATGLHGWASVVDLCVWSGVAAQVAWFGFVRREWRRNKEEWVWLTVTELQSIFDFRRY</sequence>
<dbReference type="AlphaFoldDB" id="A0AAD5TH32"/>
<accession>A0AAD5TH32</accession>
<keyword evidence="4" id="KW-1185">Reference proteome</keyword>
<feature type="transmembrane region" description="Helical" evidence="2">
    <location>
        <begin position="340"/>
        <end position="364"/>
    </location>
</feature>
<evidence type="ECO:0000256" key="2">
    <source>
        <dbReference type="SAM" id="Phobius"/>
    </source>
</evidence>
<feature type="compositionally biased region" description="Low complexity" evidence="1">
    <location>
        <begin position="379"/>
        <end position="392"/>
    </location>
</feature>
<keyword evidence="2" id="KW-0472">Membrane</keyword>
<dbReference type="Proteomes" id="UP001212152">
    <property type="component" value="Unassembled WGS sequence"/>
</dbReference>
<organism evidence="3 4">
    <name type="scientific">Geranomyces variabilis</name>
    <dbReference type="NCBI Taxonomy" id="109894"/>
    <lineage>
        <taxon>Eukaryota</taxon>
        <taxon>Fungi</taxon>
        <taxon>Fungi incertae sedis</taxon>
        <taxon>Chytridiomycota</taxon>
        <taxon>Chytridiomycota incertae sedis</taxon>
        <taxon>Chytridiomycetes</taxon>
        <taxon>Spizellomycetales</taxon>
        <taxon>Powellomycetaceae</taxon>
        <taxon>Geranomyces</taxon>
    </lineage>
</organism>
<gene>
    <name evidence="3" type="ORF">HDU87_005712</name>
</gene>
<feature type="transmembrane region" description="Helical" evidence="2">
    <location>
        <begin position="400"/>
        <end position="418"/>
    </location>
</feature>
<keyword evidence="2" id="KW-1133">Transmembrane helix</keyword>